<evidence type="ECO:0000256" key="2">
    <source>
        <dbReference type="SAM" id="Phobius"/>
    </source>
</evidence>
<keyword evidence="2" id="KW-0472">Membrane</keyword>
<dbReference type="GO" id="GO:0006626">
    <property type="term" value="P:protein targeting to mitochondrion"/>
    <property type="evidence" value="ECO:0007669"/>
    <property type="project" value="TreeGrafter"/>
</dbReference>
<dbReference type="PANTHER" id="PTHR38402">
    <property type="entry name" value="MITOCHONDRIAL OUTER MEMBRANE PROTEIN OM14"/>
    <property type="match status" value="1"/>
</dbReference>
<proteinExistence type="predicted"/>
<protein>
    <recommendedName>
        <fullName evidence="5">Mitochondrial outer membrane protein OM14 C-terminal domain-containing protein</fullName>
    </recommendedName>
</protein>
<evidence type="ECO:0008006" key="5">
    <source>
        <dbReference type="Google" id="ProtNLM"/>
    </source>
</evidence>
<dbReference type="AlphaFoldDB" id="A0A9P4QEI5"/>
<keyword evidence="2" id="KW-1133">Transmembrane helix</keyword>
<feature type="compositionally biased region" description="Basic and acidic residues" evidence="1">
    <location>
        <begin position="71"/>
        <end position="111"/>
    </location>
</feature>
<name>A0A9P4QEI5_9PEZI</name>
<organism evidence="3 4">
    <name type="scientific">Polychaeton citri CBS 116435</name>
    <dbReference type="NCBI Taxonomy" id="1314669"/>
    <lineage>
        <taxon>Eukaryota</taxon>
        <taxon>Fungi</taxon>
        <taxon>Dikarya</taxon>
        <taxon>Ascomycota</taxon>
        <taxon>Pezizomycotina</taxon>
        <taxon>Dothideomycetes</taxon>
        <taxon>Dothideomycetidae</taxon>
        <taxon>Capnodiales</taxon>
        <taxon>Capnodiaceae</taxon>
        <taxon>Polychaeton</taxon>
    </lineage>
</organism>
<evidence type="ECO:0000256" key="1">
    <source>
        <dbReference type="SAM" id="MobiDB-lite"/>
    </source>
</evidence>
<evidence type="ECO:0000313" key="3">
    <source>
        <dbReference type="EMBL" id="KAF2723379.1"/>
    </source>
</evidence>
<dbReference type="PANTHER" id="PTHR38402:SF1">
    <property type="entry name" value="MITOCHONDRIAL OUTER MEMBRANE PROTEIN OM14"/>
    <property type="match status" value="1"/>
</dbReference>
<feature type="region of interest" description="Disordered" evidence="1">
    <location>
        <begin position="1"/>
        <end position="111"/>
    </location>
</feature>
<feature type="transmembrane region" description="Helical" evidence="2">
    <location>
        <begin position="132"/>
        <end position="151"/>
    </location>
</feature>
<feature type="transmembrane region" description="Helical" evidence="2">
    <location>
        <begin position="163"/>
        <end position="186"/>
    </location>
</feature>
<sequence length="192" mass="20693">MSYADIAAKGPKQSDEEKIPDAVPEIAHSDSGVHSLDSLQSPHISSVPSSYADQQLEVERAEEEAEQTAESAKEEAKSFGQRAEKDAETLKEKAEKKASELKKDAGLEKDKAKKQAKKAEVWADKNKSNPVVIGNGIVLAAVGGLLGFGAYRKHAAGQLTPKLIAAWTGALGLFALGDYYVSQFFFKKYPAK</sequence>
<dbReference type="Proteomes" id="UP000799441">
    <property type="component" value="Unassembled WGS sequence"/>
</dbReference>
<dbReference type="InterPro" id="IPR039454">
    <property type="entry name" value="OM14"/>
</dbReference>
<dbReference type="EMBL" id="MU003777">
    <property type="protein sequence ID" value="KAF2723379.1"/>
    <property type="molecule type" value="Genomic_DNA"/>
</dbReference>
<gene>
    <name evidence="3" type="ORF">K431DRAFT_283180</name>
</gene>
<reference evidence="3" key="1">
    <citation type="journal article" date="2020" name="Stud. Mycol.">
        <title>101 Dothideomycetes genomes: a test case for predicting lifestyles and emergence of pathogens.</title>
        <authorList>
            <person name="Haridas S."/>
            <person name="Albert R."/>
            <person name="Binder M."/>
            <person name="Bloem J."/>
            <person name="Labutti K."/>
            <person name="Salamov A."/>
            <person name="Andreopoulos B."/>
            <person name="Baker S."/>
            <person name="Barry K."/>
            <person name="Bills G."/>
            <person name="Bluhm B."/>
            <person name="Cannon C."/>
            <person name="Castanera R."/>
            <person name="Culley D."/>
            <person name="Daum C."/>
            <person name="Ezra D."/>
            <person name="Gonzalez J."/>
            <person name="Henrissat B."/>
            <person name="Kuo A."/>
            <person name="Liang C."/>
            <person name="Lipzen A."/>
            <person name="Lutzoni F."/>
            <person name="Magnuson J."/>
            <person name="Mondo S."/>
            <person name="Nolan M."/>
            <person name="Ohm R."/>
            <person name="Pangilinan J."/>
            <person name="Park H.-J."/>
            <person name="Ramirez L."/>
            <person name="Alfaro M."/>
            <person name="Sun H."/>
            <person name="Tritt A."/>
            <person name="Yoshinaga Y."/>
            <person name="Zwiers L.-H."/>
            <person name="Turgeon B."/>
            <person name="Goodwin S."/>
            <person name="Spatafora J."/>
            <person name="Crous P."/>
            <person name="Grigoriev I."/>
        </authorList>
    </citation>
    <scope>NUCLEOTIDE SEQUENCE</scope>
    <source>
        <strain evidence="3">CBS 116435</strain>
    </source>
</reference>
<feature type="compositionally biased region" description="Polar residues" evidence="1">
    <location>
        <begin position="37"/>
        <end position="53"/>
    </location>
</feature>
<dbReference type="OrthoDB" id="5422928at2759"/>
<dbReference type="GO" id="GO:1990593">
    <property type="term" value="F:nascent polypeptide-associated complex binding"/>
    <property type="evidence" value="ECO:0007669"/>
    <property type="project" value="InterPro"/>
</dbReference>
<comment type="caution">
    <text evidence="3">The sequence shown here is derived from an EMBL/GenBank/DDBJ whole genome shotgun (WGS) entry which is preliminary data.</text>
</comment>
<keyword evidence="2" id="KW-0812">Transmembrane</keyword>
<evidence type="ECO:0000313" key="4">
    <source>
        <dbReference type="Proteomes" id="UP000799441"/>
    </source>
</evidence>
<accession>A0A9P4QEI5</accession>
<dbReference type="GO" id="GO:0005741">
    <property type="term" value="C:mitochondrial outer membrane"/>
    <property type="evidence" value="ECO:0007669"/>
    <property type="project" value="InterPro"/>
</dbReference>
<keyword evidence="4" id="KW-1185">Reference proteome</keyword>